<proteinExistence type="inferred from homology"/>
<evidence type="ECO:0000256" key="3">
    <source>
        <dbReference type="ARBA" id="ARBA00005043"/>
    </source>
</evidence>
<dbReference type="PANTHER" id="PTHR15641">
    <property type="entry name" value="ELONGATOR COMPLEX PROTEIN 5"/>
    <property type="match status" value="1"/>
</dbReference>
<evidence type="ECO:0000256" key="6">
    <source>
        <dbReference type="ARBA" id="ARBA00022490"/>
    </source>
</evidence>
<dbReference type="GO" id="GO:0002098">
    <property type="term" value="P:tRNA wobble uridine modification"/>
    <property type="evidence" value="ECO:0007669"/>
    <property type="project" value="InterPro"/>
</dbReference>
<dbReference type="GO" id="GO:0005634">
    <property type="term" value="C:nucleus"/>
    <property type="evidence" value="ECO:0007669"/>
    <property type="project" value="UniProtKB-SubCell"/>
</dbReference>
<evidence type="ECO:0000256" key="8">
    <source>
        <dbReference type="ARBA" id="ARBA00023242"/>
    </source>
</evidence>
<keyword evidence="8" id="KW-0539">Nucleus</keyword>
<evidence type="ECO:0000256" key="5">
    <source>
        <dbReference type="ARBA" id="ARBA00020264"/>
    </source>
</evidence>
<comment type="caution">
    <text evidence="9">The sequence shown here is derived from an EMBL/GenBank/DDBJ whole genome shotgun (WGS) entry which is preliminary data.</text>
</comment>
<dbReference type="OMA" id="KRYPFML"/>
<dbReference type="GO" id="GO:0000049">
    <property type="term" value="F:tRNA binding"/>
    <property type="evidence" value="ECO:0007669"/>
    <property type="project" value="TreeGrafter"/>
</dbReference>
<dbReference type="InterPro" id="IPR019519">
    <property type="entry name" value="Elp5"/>
</dbReference>
<dbReference type="GO" id="GO:0005829">
    <property type="term" value="C:cytosol"/>
    <property type="evidence" value="ECO:0007669"/>
    <property type="project" value="TreeGrafter"/>
</dbReference>
<gene>
    <name evidence="9" type="ORF">Tcan_13361</name>
</gene>
<dbReference type="PANTHER" id="PTHR15641:SF1">
    <property type="entry name" value="ELONGATOR COMPLEX PROTEIN 5"/>
    <property type="match status" value="1"/>
</dbReference>
<name>A0A0B2V4W1_TOXCA</name>
<protein>
    <recommendedName>
        <fullName evidence="5">Elongator complex protein 5</fullName>
    </recommendedName>
</protein>
<organism evidence="9 10">
    <name type="scientific">Toxocara canis</name>
    <name type="common">Canine roundworm</name>
    <dbReference type="NCBI Taxonomy" id="6265"/>
    <lineage>
        <taxon>Eukaryota</taxon>
        <taxon>Metazoa</taxon>
        <taxon>Ecdysozoa</taxon>
        <taxon>Nematoda</taxon>
        <taxon>Chromadorea</taxon>
        <taxon>Rhabditida</taxon>
        <taxon>Spirurina</taxon>
        <taxon>Ascaridomorpha</taxon>
        <taxon>Ascaridoidea</taxon>
        <taxon>Toxocaridae</taxon>
        <taxon>Toxocara</taxon>
    </lineage>
</organism>
<evidence type="ECO:0000313" key="10">
    <source>
        <dbReference type="Proteomes" id="UP000031036"/>
    </source>
</evidence>
<evidence type="ECO:0000256" key="1">
    <source>
        <dbReference type="ARBA" id="ARBA00004123"/>
    </source>
</evidence>
<evidence type="ECO:0000256" key="7">
    <source>
        <dbReference type="ARBA" id="ARBA00022694"/>
    </source>
</evidence>
<reference evidence="9 10" key="1">
    <citation type="submission" date="2014-11" db="EMBL/GenBank/DDBJ databases">
        <title>Genetic blueprint of the zoonotic pathogen Toxocara canis.</title>
        <authorList>
            <person name="Zhu X.-Q."/>
            <person name="Korhonen P.K."/>
            <person name="Cai H."/>
            <person name="Young N.D."/>
            <person name="Nejsum P."/>
            <person name="von Samson-Himmelstjerna G."/>
            <person name="Boag P.R."/>
            <person name="Tan P."/>
            <person name="Li Q."/>
            <person name="Min J."/>
            <person name="Yang Y."/>
            <person name="Wang X."/>
            <person name="Fang X."/>
            <person name="Hall R.S."/>
            <person name="Hofmann A."/>
            <person name="Sternberg P.W."/>
            <person name="Jex A.R."/>
            <person name="Gasser R.B."/>
        </authorList>
    </citation>
    <scope>NUCLEOTIDE SEQUENCE [LARGE SCALE GENOMIC DNA]</scope>
    <source>
        <strain evidence="9">PN_DK_2014</strain>
    </source>
</reference>
<keyword evidence="6" id="KW-0963">Cytoplasm</keyword>
<dbReference type="Proteomes" id="UP000031036">
    <property type="component" value="Unassembled WGS sequence"/>
</dbReference>
<dbReference type="Pfam" id="PF10483">
    <property type="entry name" value="Elong_Iki1"/>
    <property type="match status" value="1"/>
</dbReference>
<evidence type="ECO:0000256" key="4">
    <source>
        <dbReference type="ARBA" id="ARBA00009567"/>
    </source>
</evidence>
<evidence type="ECO:0000313" key="9">
    <source>
        <dbReference type="EMBL" id="KHN78471.1"/>
    </source>
</evidence>
<dbReference type="AlphaFoldDB" id="A0A0B2V4W1"/>
<evidence type="ECO:0000256" key="2">
    <source>
        <dbReference type="ARBA" id="ARBA00004496"/>
    </source>
</evidence>
<keyword evidence="7" id="KW-0819">tRNA processing</keyword>
<dbReference type="OrthoDB" id="5829461at2759"/>
<dbReference type="STRING" id="6265.A0A0B2V4W1"/>
<dbReference type="EMBL" id="JPKZ01002097">
    <property type="protein sequence ID" value="KHN78471.1"/>
    <property type="molecule type" value="Genomic_DNA"/>
</dbReference>
<accession>A0A0B2V4W1</accession>
<dbReference type="UniPathway" id="UPA00988"/>
<keyword evidence="10" id="KW-1185">Reference proteome</keyword>
<comment type="pathway">
    <text evidence="3">tRNA modification; 5-methoxycarbonylmethyl-2-thiouridine-tRNA biosynthesis.</text>
</comment>
<comment type="similarity">
    <text evidence="4">Belongs to the ELP5 family.</text>
</comment>
<dbReference type="GO" id="GO:0033588">
    <property type="term" value="C:elongator holoenzyme complex"/>
    <property type="evidence" value="ECO:0007669"/>
    <property type="project" value="InterPro"/>
</dbReference>
<sequence>MEDIKLDGLIVIKDSVDCNGERLWISFVEKARRSFTKVRLLLTVTWSDTLERRYGCVRKEGVSLESVDRLDTLLTILNGIDGQENDRTAFFIDSINMLLMWCSSIDQMIRLLKALAVRDAVVTRIHEEGLLDAIWQRLSVVADATLCLRMAENRTAICKGVYYKKSGKQITKTEIFKVDDQLRLSCSPYVEEKRAVISEKTKGDNPLEDVVVPFDIGLHLSESELKAKRSVKLPYMAAQTQEGLVGISASGKRKVRAGGRIIYTPDEADDLDDSDPDDDLQI</sequence>
<comment type="subcellular location">
    <subcellularLocation>
        <location evidence="2">Cytoplasm</location>
    </subcellularLocation>
    <subcellularLocation>
        <location evidence="1">Nucleus</location>
    </subcellularLocation>
</comment>